<evidence type="ECO:0000256" key="10">
    <source>
        <dbReference type="ARBA" id="ARBA00048954"/>
    </source>
</evidence>
<feature type="domain" description="SF4 helicase" evidence="11">
    <location>
        <begin position="194"/>
        <end position="400"/>
    </location>
</feature>
<comment type="catalytic activity">
    <reaction evidence="10">
        <text>ATP + H2O = ADP + phosphate + H(+)</text>
        <dbReference type="Rhea" id="RHEA:13065"/>
        <dbReference type="ChEBI" id="CHEBI:15377"/>
        <dbReference type="ChEBI" id="CHEBI:15378"/>
        <dbReference type="ChEBI" id="CHEBI:30616"/>
        <dbReference type="ChEBI" id="CHEBI:43474"/>
        <dbReference type="ChEBI" id="CHEBI:456216"/>
        <dbReference type="EC" id="5.6.2.3"/>
    </reaction>
</comment>
<evidence type="ECO:0000256" key="1">
    <source>
        <dbReference type="ARBA" id="ARBA00008428"/>
    </source>
</evidence>
<dbReference type="GeneID" id="67159590"/>
<dbReference type="InterPro" id="IPR027417">
    <property type="entry name" value="P-loop_NTPase"/>
</dbReference>
<dbReference type="Gene3D" id="1.10.860.10">
    <property type="entry name" value="DNAb Helicase, Chain A"/>
    <property type="match status" value="1"/>
</dbReference>
<dbReference type="RefSeq" id="YP_010155958.1">
    <property type="nucleotide sequence ID" value="NC_057222.1"/>
</dbReference>
<protein>
    <recommendedName>
        <fullName evidence="9">DNA 5'-3' helicase</fullName>
        <ecNumber evidence="9">5.6.2.3</ecNumber>
    </recommendedName>
</protein>
<evidence type="ECO:0000256" key="5">
    <source>
        <dbReference type="ARBA" id="ARBA00022806"/>
    </source>
</evidence>
<dbReference type="InterPro" id="IPR016136">
    <property type="entry name" value="DNA_helicase_N/primase_C"/>
</dbReference>
<accession>A0A7U1G3Y6</accession>
<evidence type="ECO:0000259" key="11">
    <source>
        <dbReference type="PROSITE" id="PS51199"/>
    </source>
</evidence>
<evidence type="ECO:0000256" key="6">
    <source>
        <dbReference type="ARBA" id="ARBA00022840"/>
    </source>
</evidence>
<keyword evidence="5 12" id="KW-0347">Helicase</keyword>
<dbReference type="GO" id="GO:0005524">
    <property type="term" value="F:ATP binding"/>
    <property type="evidence" value="ECO:0007669"/>
    <property type="project" value="UniProtKB-KW"/>
</dbReference>
<evidence type="ECO:0000256" key="7">
    <source>
        <dbReference type="ARBA" id="ARBA00023125"/>
    </source>
</evidence>
<keyword evidence="6" id="KW-0067">ATP-binding</keyword>
<name>A0A7U1G3Y6_9FLOR</name>
<dbReference type="AlphaFoldDB" id="A0A7U1G3Y6"/>
<dbReference type="GO" id="GO:0016787">
    <property type="term" value="F:hydrolase activity"/>
    <property type="evidence" value="ECO:0007669"/>
    <property type="project" value="UniProtKB-KW"/>
</dbReference>
<keyword evidence="3" id="KW-0547">Nucleotide-binding</keyword>
<sequence>MRTLHQYTHLLLPQNYLAEEILLGIIFIHPHIFYRIVPIIKTEYFYLECHKIIYTYLLIINQKNQLNITEFLYTLANINILYYIGGITKILDLMKQSQIFIITSLNINIYIKEIIKLIQYNYTKRLMIQYAYNIIRLAYIPKLSHHKIYNKASYYLNIAENRIPQNNIKTFQELISQFLLNIKSKESRYQVNVHLQHNQLLKSGFLELDKLILGLPKGDLIIIAGRPSMGKTSLAINIAYNILQNKQSAIYIFSLEMSNKQILNKFISIASNIPLKYIIINSLKLIQWHKIINTCYDLINKQIYIDDNPNTSIDYIEYTSKLITKNNKNIHIIIIDYLQLIQANISNKTNRTQELSYITRKLKLLAQYLQLPIIVLSQLNRNIETRTNKQPILSDLKESGCIELSIKINLIENINNKLQINNLINRSITIQKIKRIYQIACLYKNHLNNIKNQKIFLSTKYNFLCRTNKNNQILITHNHKFIFNHNWNPNYLLLDNASLNKNILIHSYYRYNLIHNYYTRIIKFTTYNKSFDLNTQNYFHFLCNNILLHNSIEQDADIVMMIYEKDSNYYHKKKLLDITLCKNRNGKIGSFKLLFSTETTLFENTKNNNEKI</sequence>
<dbReference type="GO" id="GO:0043139">
    <property type="term" value="F:5'-3' DNA helicase activity"/>
    <property type="evidence" value="ECO:0007669"/>
    <property type="project" value="UniProtKB-EC"/>
</dbReference>
<keyword evidence="4" id="KW-0378">Hydrolase</keyword>
<keyword evidence="12" id="KW-0934">Plastid</keyword>
<evidence type="ECO:0000256" key="8">
    <source>
        <dbReference type="ARBA" id="ARBA00023235"/>
    </source>
</evidence>
<dbReference type="InterPro" id="IPR007694">
    <property type="entry name" value="DNA_helicase_DnaB-like_C"/>
</dbReference>
<dbReference type="EC" id="5.6.2.3" evidence="9"/>
<dbReference type="InterPro" id="IPR007693">
    <property type="entry name" value="DNA_helicase_DnaB-like_N"/>
</dbReference>
<dbReference type="PANTHER" id="PTHR30153:SF2">
    <property type="entry name" value="REPLICATIVE DNA HELICASE"/>
    <property type="match status" value="1"/>
</dbReference>
<evidence type="ECO:0000256" key="3">
    <source>
        <dbReference type="ARBA" id="ARBA00022741"/>
    </source>
</evidence>
<dbReference type="Pfam" id="PF00772">
    <property type="entry name" value="DnaB"/>
    <property type="match status" value="1"/>
</dbReference>
<dbReference type="GO" id="GO:0005829">
    <property type="term" value="C:cytosol"/>
    <property type="evidence" value="ECO:0007669"/>
    <property type="project" value="TreeGrafter"/>
</dbReference>
<evidence type="ECO:0000313" key="12">
    <source>
        <dbReference type="EMBL" id="QQY85252.1"/>
    </source>
</evidence>
<dbReference type="SUPFAM" id="SSF52540">
    <property type="entry name" value="P-loop containing nucleoside triphosphate hydrolases"/>
    <property type="match status" value="1"/>
</dbReference>
<geneLocation type="plastid" evidence="12"/>
<dbReference type="PANTHER" id="PTHR30153">
    <property type="entry name" value="REPLICATIVE DNA HELICASE DNAB"/>
    <property type="match status" value="1"/>
</dbReference>
<proteinExistence type="inferred from homology"/>
<keyword evidence="8" id="KW-0413">Isomerase</keyword>
<keyword evidence="7" id="KW-0238">DNA-binding</keyword>
<dbReference type="PROSITE" id="PS51199">
    <property type="entry name" value="SF4_HELICASE"/>
    <property type="match status" value="1"/>
</dbReference>
<keyword evidence="2" id="KW-0235">DNA replication</keyword>
<comment type="similarity">
    <text evidence="1">Belongs to the helicase family. DnaB subfamily.</text>
</comment>
<evidence type="ECO:0000256" key="9">
    <source>
        <dbReference type="ARBA" id="ARBA00044969"/>
    </source>
</evidence>
<evidence type="ECO:0000256" key="4">
    <source>
        <dbReference type="ARBA" id="ARBA00022801"/>
    </source>
</evidence>
<organism evidence="12">
    <name type="scientific">Cumathamnion serrulatum</name>
    <dbReference type="NCBI Taxonomy" id="1206573"/>
    <lineage>
        <taxon>Eukaryota</taxon>
        <taxon>Rhodophyta</taxon>
        <taxon>Florideophyceae</taxon>
        <taxon>Rhodymeniophycidae</taxon>
        <taxon>Ceramiales</taxon>
        <taxon>Delesseriaceae</taxon>
        <taxon>Cumathamnion</taxon>
    </lineage>
</organism>
<gene>
    <name evidence="12" type="primary">dnaB</name>
</gene>
<dbReference type="SUPFAM" id="SSF48024">
    <property type="entry name" value="N-terminal domain of DnaB helicase"/>
    <property type="match status" value="1"/>
</dbReference>
<dbReference type="InterPro" id="IPR036185">
    <property type="entry name" value="DNA_heli_DnaB-like_N_sf"/>
</dbReference>
<reference evidence="12" key="1">
    <citation type="submission" date="2020-11" db="EMBL/GenBank/DDBJ databases">
        <title>Complete plastid genome of Cumathamnion serrulatum (Ceramiales, Florideophyceae, Rhodophyta).</title>
        <authorList>
            <person name="Kim H."/>
            <person name="Yoon H.S."/>
        </authorList>
    </citation>
    <scope>NUCLEOTIDE SEQUENCE</scope>
</reference>
<dbReference type="EMBL" id="MW292565">
    <property type="protein sequence ID" value="QQY85252.1"/>
    <property type="molecule type" value="Genomic_DNA"/>
</dbReference>
<dbReference type="Pfam" id="PF03796">
    <property type="entry name" value="DnaB_C"/>
    <property type="match status" value="1"/>
</dbReference>
<dbReference type="Gene3D" id="3.40.50.300">
    <property type="entry name" value="P-loop containing nucleotide triphosphate hydrolases"/>
    <property type="match status" value="2"/>
</dbReference>
<dbReference type="GO" id="GO:0006260">
    <property type="term" value="P:DNA replication"/>
    <property type="evidence" value="ECO:0007669"/>
    <property type="project" value="UniProtKB-KW"/>
</dbReference>
<dbReference type="GO" id="GO:0003677">
    <property type="term" value="F:DNA binding"/>
    <property type="evidence" value="ECO:0007669"/>
    <property type="project" value="UniProtKB-KW"/>
</dbReference>
<evidence type="ECO:0000256" key="2">
    <source>
        <dbReference type="ARBA" id="ARBA00022705"/>
    </source>
</evidence>